<name>A0A0A9ARX3_ARUDO</name>
<proteinExistence type="predicted"/>
<organism evidence="2">
    <name type="scientific">Arundo donax</name>
    <name type="common">Giant reed</name>
    <name type="synonym">Donax arundinaceus</name>
    <dbReference type="NCBI Taxonomy" id="35708"/>
    <lineage>
        <taxon>Eukaryota</taxon>
        <taxon>Viridiplantae</taxon>
        <taxon>Streptophyta</taxon>
        <taxon>Embryophyta</taxon>
        <taxon>Tracheophyta</taxon>
        <taxon>Spermatophyta</taxon>
        <taxon>Magnoliopsida</taxon>
        <taxon>Liliopsida</taxon>
        <taxon>Poales</taxon>
        <taxon>Poaceae</taxon>
        <taxon>PACMAD clade</taxon>
        <taxon>Arundinoideae</taxon>
        <taxon>Arundineae</taxon>
        <taxon>Arundo</taxon>
    </lineage>
</organism>
<reference evidence="2" key="1">
    <citation type="submission" date="2014-09" db="EMBL/GenBank/DDBJ databases">
        <authorList>
            <person name="Magalhaes I.L.F."/>
            <person name="Oliveira U."/>
            <person name="Santos F.R."/>
            <person name="Vidigal T.H.D.A."/>
            <person name="Brescovit A.D."/>
            <person name="Santos A.J."/>
        </authorList>
    </citation>
    <scope>NUCLEOTIDE SEQUENCE</scope>
    <source>
        <tissue evidence="2">Shoot tissue taken approximately 20 cm above the soil surface</tissue>
    </source>
</reference>
<evidence type="ECO:0000313" key="2">
    <source>
        <dbReference type="EMBL" id="JAD51630.1"/>
    </source>
</evidence>
<accession>A0A0A9ARX3</accession>
<reference evidence="2" key="2">
    <citation type="journal article" date="2015" name="Data Brief">
        <title>Shoot transcriptome of the giant reed, Arundo donax.</title>
        <authorList>
            <person name="Barrero R.A."/>
            <person name="Guerrero F.D."/>
            <person name="Moolhuijzen P."/>
            <person name="Goolsby J.A."/>
            <person name="Tidwell J."/>
            <person name="Bellgard S.E."/>
            <person name="Bellgard M.I."/>
        </authorList>
    </citation>
    <scope>NUCLEOTIDE SEQUENCE</scope>
    <source>
        <tissue evidence="2">Shoot tissue taken approximately 20 cm above the soil surface</tissue>
    </source>
</reference>
<feature type="compositionally biased region" description="Polar residues" evidence="1">
    <location>
        <begin position="1"/>
        <end position="13"/>
    </location>
</feature>
<dbReference type="AlphaFoldDB" id="A0A0A9ARX3"/>
<dbReference type="EMBL" id="GBRH01246265">
    <property type="protein sequence ID" value="JAD51630.1"/>
    <property type="molecule type" value="Transcribed_RNA"/>
</dbReference>
<evidence type="ECO:0000256" key="1">
    <source>
        <dbReference type="SAM" id="MobiDB-lite"/>
    </source>
</evidence>
<feature type="region of interest" description="Disordered" evidence="1">
    <location>
        <begin position="1"/>
        <end position="31"/>
    </location>
</feature>
<sequence length="31" mass="3745">MGQWWTSSENILSKNPLHPNQMESREEDWVD</sequence>
<protein>
    <submittedName>
        <fullName evidence="2">Uncharacterized protein</fullName>
    </submittedName>
</protein>